<protein>
    <recommendedName>
        <fullName evidence="3">SbsA Ig-like domain-containing protein</fullName>
    </recommendedName>
</protein>
<evidence type="ECO:0000313" key="1">
    <source>
        <dbReference type="EMBL" id="GAA4451323.1"/>
    </source>
</evidence>
<accession>A0ABP8MM75</accession>
<proteinExistence type="predicted"/>
<gene>
    <name evidence="1" type="ORF">GCM10023092_08800</name>
</gene>
<dbReference type="Proteomes" id="UP001501410">
    <property type="component" value="Unassembled WGS sequence"/>
</dbReference>
<comment type="caution">
    <text evidence="1">The sequence shown here is derived from an EMBL/GenBank/DDBJ whole genome shotgun (WGS) entry which is preliminary data.</text>
</comment>
<name>A0ABP8MM75_9BACT</name>
<evidence type="ECO:0008006" key="3">
    <source>
        <dbReference type="Google" id="ProtNLM"/>
    </source>
</evidence>
<keyword evidence="2" id="KW-1185">Reference proteome</keyword>
<organism evidence="1 2">
    <name type="scientific">Rurimicrobium arvi</name>
    <dbReference type="NCBI Taxonomy" id="2049916"/>
    <lineage>
        <taxon>Bacteria</taxon>
        <taxon>Pseudomonadati</taxon>
        <taxon>Bacteroidota</taxon>
        <taxon>Chitinophagia</taxon>
        <taxon>Chitinophagales</taxon>
        <taxon>Chitinophagaceae</taxon>
        <taxon>Rurimicrobium</taxon>
    </lineage>
</organism>
<sequence length="339" mass="37910">MIFLCLQQFAQAQESFRLGGSIQQPEICISRGGPLLPGEGLFLMIGKESASLPVQCRFETGGQGLCFTPVYPLAQGAHFLLHVGGYADTILSMPELRTPSAGRSSIGAVYPLSDTIPENILFFHVAFTQRMTEDREAWKKVAVRDANGNLIPRTWRQRSFWLDSGRLLVLMIHPGRVKSGIHYTGPVFTEGHRYEICVDSSLTDISGNYLSASFRKIYYAGAEQRQVLLYAANLQQLRRETRDTLVLQFSQGLDHAAAVTNIMVTNDQNASIPVVITQPADREIRLLPVDRWPEGELSLVLGADIYDYTGNRLNRSFEVSDSKDMLQDKNIHVLRAHIK</sequence>
<dbReference type="EMBL" id="BAABEZ010000004">
    <property type="protein sequence ID" value="GAA4451323.1"/>
    <property type="molecule type" value="Genomic_DNA"/>
</dbReference>
<reference evidence="2" key="1">
    <citation type="journal article" date="2019" name="Int. J. Syst. Evol. Microbiol.">
        <title>The Global Catalogue of Microorganisms (GCM) 10K type strain sequencing project: providing services to taxonomists for standard genome sequencing and annotation.</title>
        <authorList>
            <consortium name="The Broad Institute Genomics Platform"/>
            <consortium name="The Broad Institute Genome Sequencing Center for Infectious Disease"/>
            <person name="Wu L."/>
            <person name="Ma J."/>
        </authorList>
    </citation>
    <scope>NUCLEOTIDE SEQUENCE [LARGE SCALE GENOMIC DNA]</scope>
    <source>
        <strain evidence="2">JCM 31921</strain>
    </source>
</reference>
<evidence type="ECO:0000313" key="2">
    <source>
        <dbReference type="Proteomes" id="UP001501410"/>
    </source>
</evidence>